<feature type="transmembrane region" description="Helical" evidence="1">
    <location>
        <begin position="254"/>
        <end position="273"/>
    </location>
</feature>
<dbReference type="Pfam" id="PF24672">
    <property type="entry name" value="DUF7654"/>
    <property type="match status" value="1"/>
</dbReference>
<feature type="transmembrane region" description="Helical" evidence="1">
    <location>
        <begin position="417"/>
        <end position="434"/>
    </location>
</feature>
<keyword evidence="1" id="KW-1133">Transmembrane helix</keyword>
<accession>A0A8T3VRE0</accession>
<evidence type="ECO:0000313" key="5">
    <source>
        <dbReference type="Proteomes" id="UP000713479"/>
    </source>
</evidence>
<feature type="transmembrane region" description="Helical" evidence="1">
    <location>
        <begin position="470"/>
        <end position="489"/>
    </location>
</feature>
<name>A0A8T3VRE0_9EURY</name>
<evidence type="ECO:0000259" key="3">
    <source>
        <dbReference type="Pfam" id="PF24677"/>
    </source>
</evidence>
<keyword evidence="1" id="KW-0812">Transmembrane</keyword>
<sequence>MFDDARKRKALDFVYSYRIPLLFLILIVCVIFQIHGSSINELNFFNVKHNLLFGVSREIRADEFNVNTMLAFSQYVNNFSYFTDIVRAATTDMFLIYGQPVWDIGIIFKPFLIGYLFLNQAQGLSFFWVSRLLALLLVSFEFGRLLTNDNKKLALAYSLLITFSPLIQWWFAINGLVEQLIFGQLGVLLINFYMNTTDYRKRLLAALAMVIVVGGFALVMYPSWQIPFAYVFVLLAFWIFLKNRKNFLFNKKDLLIIVASLAILGVLMAHVLSNSLETIKILMNTAYPGNEVFNGMGVSTYFFNYVPSIFFSVMPDNIPLNVVDTSAFCDFFPVPLILAFIVLAYQKTKDKLLFGLLALYFIMVIFYFVPLPEFLLDITLRGHVRNIRLYSVIGFLGVLILIRSISSLKELKPKKLIVISSFILSVIVVYLSTFSYEGYYMTWMLLILVVFYTVFISIIFMSSSPEGKKIFLIACIVLAFLTGALVNPIDHGVDVVYESNYIHEVENIVHNDSNGVWVVQDLYFNSLLPVGAKTINSVNTYPDLEKWHTLDPSHQYENVYNRYAHIAVILHNDSDTQFGLISQDIIHLNINVNDLEKLNVSYFATPKNLEEFSNENVTFVKIYSEGPYNIYNVKYHS</sequence>
<dbReference type="Proteomes" id="UP000713479">
    <property type="component" value="Unassembled WGS sequence"/>
</dbReference>
<evidence type="ECO:0000256" key="1">
    <source>
        <dbReference type="SAM" id="Phobius"/>
    </source>
</evidence>
<dbReference type="EMBL" id="SUTF01000003">
    <property type="protein sequence ID" value="MBE6510149.1"/>
    <property type="molecule type" value="Genomic_DNA"/>
</dbReference>
<organism evidence="4 5">
    <name type="scientific">Methanobrevibacter millerae</name>
    <dbReference type="NCBI Taxonomy" id="230361"/>
    <lineage>
        <taxon>Archaea</taxon>
        <taxon>Methanobacteriati</taxon>
        <taxon>Methanobacteriota</taxon>
        <taxon>Methanomada group</taxon>
        <taxon>Methanobacteria</taxon>
        <taxon>Methanobacteriales</taxon>
        <taxon>Methanobacteriaceae</taxon>
        <taxon>Methanobrevibacter</taxon>
    </lineage>
</organism>
<dbReference type="InterPro" id="IPR056074">
    <property type="entry name" value="DUF7657"/>
</dbReference>
<dbReference type="AlphaFoldDB" id="A0A8T3VRE0"/>
<proteinExistence type="predicted"/>
<feature type="transmembrane region" description="Helical" evidence="1">
    <location>
        <begin position="124"/>
        <end position="142"/>
    </location>
</feature>
<dbReference type="InterPro" id="IPR056071">
    <property type="entry name" value="DUF7654"/>
</dbReference>
<feature type="domain" description="DUF7654" evidence="2">
    <location>
        <begin position="496"/>
        <end position="635"/>
    </location>
</feature>
<evidence type="ECO:0000313" key="4">
    <source>
        <dbReference type="EMBL" id="MBE6510149.1"/>
    </source>
</evidence>
<feature type="transmembrane region" description="Helical" evidence="1">
    <location>
        <begin position="101"/>
        <end position="118"/>
    </location>
</feature>
<feature type="transmembrane region" description="Helical" evidence="1">
    <location>
        <begin position="440"/>
        <end position="461"/>
    </location>
</feature>
<protein>
    <submittedName>
        <fullName evidence="4">Uncharacterized protein</fullName>
    </submittedName>
</protein>
<reference evidence="4" key="1">
    <citation type="submission" date="2019-04" db="EMBL/GenBank/DDBJ databases">
        <title>Evolution of Biomass-Degrading Anaerobic Consortia Revealed by Metagenomics.</title>
        <authorList>
            <person name="Peng X."/>
        </authorList>
    </citation>
    <scope>NUCLEOTIDE SEQUENCE</scope>
    <source>
        <strain evidence="4">SIG13</strain>
    </source>
</reference>
<feature type="transmembrane region" description="Helical" evidence="1">
    <location>
        <begin position="226"/>
        <end position="242"/>
    </location>
</feature>
<feature type="transmembrane region" description="Helical" evidence="1">
    <location>
        <begin position="203"/>
        <end position="220"/>
    </location>
</feature>
<dbReference type="Pfam" id="PF24677">
    <property type="entry name" value="DUF7657"/>
    <property type="match status" value="1"/>
</dbReference>
<evidence type="ECO:0000259" key="2">
    <source>
        <dbReference type="Pfam" id="PF24672"/>
    </source>
</evidence>
<comment type="caution">
    <text evidence="4">The sequence shown here is derived from an EMBL/GenBank/DDBJ whole genome shotgun (WGS) entry which is preliminary data.</text>
</comment>
<feature type="transmembrane region" description="Helical" evidence="1">
    <location>
        <begin position="15"/>
        <end position="34"/>
    </location>
</feature>
<feature type="transmembrane region" description="Helical" evidence="1">
    <location>
        <begin position="352"/>
        <end position="369"/>
    </location>
</feature>
<keyword evidence="1" id="KW-0472">Membrane</keyword>
<feature type="domain" description="DUF7657" evidence="3">
    <location>
        <begin position="17"/>
        <end position="406"/>
    </location>
</feature>
<feature type="transmembrane region" description="Helical" evidence="1">
    <location>
        <begin position="389"/>
        <end position="405"/>
    </location>
</feature>
<gene>
    <name evidence="4" type="ORF">E7Z74_02595</name>
</gene>
<feature type="transmembrane region" description="Helical" evidence="1">
    <location>
        <begin position="325"/>
        <end position="345"/>
    </location>
</feature>